<reference evidence="2 3" key="1">
    <citation type="submission" date="2018-08" db="EMBL/GenBank/DDBJ databases">
        <title>A genome reference for cultivated species of the human gut microbiota.</title>
        <authorList>
            <person name="Zou Y."/>
            <person name="Xue W."/>
            <person name="Luo G."/>
        </authorList>
    </citation>
    <scope>NUCLEOTIDE SEQUENCE [LARGE SCALE GENOMIC DNA]</scope>
    <source>
        <strain evidence="2 3">AM16-6</strain>
    </source>
</reference>
<evidence type="ECO:0000259" key="1">
    <source>
        <dbReference type="PROSITE" id="PS50093"/>
    </source>
</evidence>
<protein>
    <submittedName>
        <fullName evidence="2">PKD domain-containing protein</fullName>
    </submittedName>
</protein>
<dbReference type="EMBL" id="QRKA01000010">
    <property type="protein sequence ID" value="RHH79403.1"/>
    <property type="molecule type" value="Genomic_DNA"/>
</dbReference>
<evidence type="ECO:0000313" key="3">
    <source>
        <dbReference type="Proteomes" id="UP000283713"/>
    </source>
</evidence>
<feature type="domain" description="PKD" evidence="1">
    <location>
        <begin position="113"/>
        <end position="175"/>
    </location>
</feature>
<dbReference type="Pfam" id="PF18911">
    <property type="entry name" value="PKD_4"/>
    <property type="match status" value="1"/>
</dbReference>
<sequence length="299" mass="33903">MGKLNNKKAFIIFGAAAVCISLAYWLSLLAQGKTVQAFVTPMDAEIGQAISFGDSTSRAHSWLWEFGNGETSEARTGNYSYSKEGKYQIRLTVDGQFEEKFLVNVRPKVEKDPYGELIKIDAPGFALQNEIISVRGLGNAKEWRWEFGETGMIDSREKNTLYSYSEAGTYEILLSTETTQYPVRHTIRIEPNFQRNDSADVQTLIGNDIRERLQAIVDGKPFNQNYNYILSSYLCNNPDVVVTVNGEKHNDFYSYCQGLKIIGRKRLVIENVVVDIKDDESDECVKQLLVTQYDKPLTK</sequence>
<proteinExistence type="predicted"/>
<dbReference type="CDD" id="cd00146">
    <property type="entry name" value="PKD"/>
    <property type="match status" value="2"/>
</dbReference>
<dbReference type="Gene3D" id="2.60.40.10">
    <property type="entry name" value="Immunoglobulins"/>
    <property type="match status" value="1"/>
</dbReference>
<dbReference type="InterPro" id="IPR013783">
    <property type="entry name" value="Ig-like_fold"/>
</dbReference>
<feature type="domain" description="PKD" evidence="1">
    <location>
        <begin position="53"/>
        <end position="93"/>
    </location>
</feature>
<evidence type="ECO:0000313" key="2">
    <source>
        <dbReference type="EMBL" id="RHH79403.1"/>
    </source>
</evidence>
<dbReference type="InterPro" id="IPR035986">
    <property type="entry name" value="PKD_dom_sf"/>
</dbReference>
<dbReference type="PROSITE" id="PS50093">
    <property type="entry name" value="PKD"/>
    <property type="match status" value="2"/>
</dbReference>
<organism evidence="2 3">
    <name type="scientific">Phocaeicola vulgatus</name>
    <name type="common">Bacteroides vulgatus</name>
    <dbReference type="NCBI Taxonomy" id="821"/>
    <lineage>
        <taxon>Bacteria</taxon>
        <taxon>Pseudomonadati</taxon>
        <taxon>Bacteroidota</taxon>
        <taxon>Bacteroidia</taxon>
        <taxon>Bacteroidales</taxon>
        <taxon>Bacteroidaceae</taxon>
        <taxon>Phocaeicola</taxon>
    </lineage>
</organism>
<dbReference type="SUPFAM" id="SSF49299">
    <property type="entry name" value="PKD domain"/>
    <property type="match status" value="2"/>
</dbReference>
<dbReference type="AlphaFoldDB" id="A0A414XZU1"/>
<dbReference type="Proteomes" id="UP000283713">
    <property type="component" value="Unassembled WGS sequence"/>
</dbReference>
<accession>A0A414XZU1</accession>
<dbReference type="RefSeq" id="WP_118292335.1">
    <property type="nucleotide sequence ID" value="NZ_QRKA01000010.1"/>
</dbReference>
<comment type="caution">
    <text evidence="2">The sequence shown here is derived from an EMBL/GenBank/DDBJ whole genome shotgun (WGS) entry which is preliminary data.</text>
</comment>
<gene>
    <name evidence="2" type="ORF">DW193_08180</name>
</gene>
<name>A0A414XZU1_PHOVU</name>
<dbReference type="InterPro" id="IPR000601">
    <property type="entry name" value="PKD_dom"/>
</dbReference>